<dbReference type="GO" id="GO:0016020">
    <property type="term" value="C:membrane"/>
    <property type="evidence" value="ECO:0007669"/>
    <property type="project" value="UniProtKB-SubCell"/>
</dbReference>
<proteinExistence type="inferred from homology"/>
<evidence type="ECO:0000256" key="6">
    <source>
        <dbReference type="SAM" id="Phobius"/>
    </source>
</evidence>
<evidence type="ECO:0000313" key="7">
    <source>
        <dbReference type="EMBL" id="RCS56465.1"/>
    </source>
</evidence>
<dbReference type="PANTHER" id="PTHR30238:SF4">
    <property type="entry name" value="SLL1022 PROTEIN"/>
    <property type="match status" value="1"/>
</dbReference>
<accession>A0A368KYE4</accession>
<evidence type="ECO:0000256" key="3">
    <source>
        <dbReference type="ARBA" id="ARBA00022692"/>
    </source>
</evidence>
<comment type="similarity">
    <text evidence="2">Belongs to the TerC family.</text>
</comment>
<evidence type="ECO:0000256" key="2">
    <source>
        <dbReference type="ARBA" id="ARBA00007511"/>
    </source>
</evidence>
<dbReference type="NCBIfam" id="TIGR03717">
    <property type="entry name" value="R_switched_YjbE"/>
    <property type="match status" value="1"/>
</dbReference>
<dbReference type="Pfam" id="PF03741">
    <property type="entry name" value="TerC"/>
    <property type="match status" value="1"/>
</dbReference>
<comment type="subcellular location">
    <subcellularLocation>
        <location evidence="1">Membrane</location>
        <topology evidence="1">Multi-pass membrane protein</topology>
    </subcellularLocation>
</comment>
<name>A0A368KYE4_9BURK</name>
<keyword evidence="4 6" id="KW-1133">Transmembrane helix</keyword>
<sequence>MELFSPEFWSALLAIVLIDLVLAGDNAIVIGLAARNVPKEMQKKVIFWGTFGAIAIRALLTLVVVWLLKIPGFLLAGGLALVWIAMKLVKPEDEKDGHHIESHSSVRKAIQTIVIADAVMGVDNVLAIGGAAHGSMLLVVLGLLISVPIVVWGSQLILKWVEKYPSIILIGAGVLGWTAVKMIANEPLIKEIVANSHQLRILLYVIVLGLIMVPPLVRYLPENKRVLGILLPFLIVWLTGFDILEEHYHLHPLDDWFWIDDVVDIVMWVGWIPFAVLIYKKHQAKATAADA</sequence>
<feature type="transmembrane region" description="Helical" evidence="6">
    <location>
        <begin position="164"/>
        <end position="184"/>
    </location>
</feature>
<reference evidence="7 8" key="1">
    <citation type="journal article" date="2018" name="Int. J. Syst. Evol. Microbiol.">
        <title>Parvibium lacunae gen. nov., sp. nov., a new member of the family Alcaligenaceae isolated from a freshwater pond.</title>
        <authorList>
            <person name="Chen W.M."/>
            <person name="Xie P.B."/>
            <person name="Hsu M.Y."/>
            <person name="Sheu S.Y."/>
        </authorList>
    </citation>
    <scope>NUCLEOTIDE SEQUENCE [LARGE SCALE GENOMIC DNA]</scope>
    <source>
        <strain evidence="7 8">KMB9</strain>
    </source>
</reference>
<feature type="transmembrane region" description="Helical" evidence="6">
    <location>
        <begin position="256"/>
        <end position="279"/>
    </location>
</feature>
<dbReference type="PANTHER" id="PTHR30238">
    <property type="entry name" value="MEMBRANE BOUND PREDICTED REDOX MODULATOR"/>
    <property type="match status" value="1"/>
</dbReference>
<feature type="transmembrane region" description="Helical" evidence="6">
    <location>
        <begin position="226"/>
        <end position="244"/>
    </location>
</feature>
<protein>
    <submittedName>
        <fullName evidence="7">TerC family protein</fullName>
    </submittedName>
</protein>
<evidence type="ECO:0000313" key="8">
    <source>
        <dbReference type="Proteomes" id="UP000252357"/>
    </source>
</evidence>
<keyword evidence="8" id="KW-1185">Reference proteome</keyword>
<gene>
    <name evidence="7" type="ORF">DU000_12105</name>
</gene>
<feature type="transmembrane region" description="Helical" evidence="6">
    <location>
        <begin position="134"/>
        <end position="152"/>
    </location>
</feature>
<feature type="transmembrane region" description="Helical" evidence="6">
    <location>
        <begin position="12"/>
        <end position="33"/>
    </location>
</feature>
<dbReference type="InterPro" id="IPR005496">
    <property type="entry name" value="Integral_membrane_TerC"/>
</dbReference>
<feature type="transmembrane region" description="Helical" evidence="6">
    <location>
        <begin position="45"/>
        <end position="67"/>
    </location>
</feature>
<dbReference type="AlphaFoldDB" id="A0A368KYE4"/>
<dbReference type="OrthoDB" id="5295733at2"/>
<keyword evidence="5 6" id="KW-0472">Membrane</keyword>
<dbReference type="EMBL" id="QPGB01000007">
    <property type="protein sequence ID" value="RCS56465.1"/>
    <property type="molecule type" value="Genomic_DNA"/>
</dbReference>
<dbReference type="Proteomes" id="UP000252357">
    <property type="component" value="Unassembled WGS sequence"/>
</dbReference>
<evidence type="ECO:0000256" key="1">
    <source>
        <dbReference type="ARBA" id="ARBA00004141"/>
    </source>
</evidence>
<feature type="transmembrane region" description="Helical" evidence="6">
    <location>
        <begin position="199"/>
        <end position="219"/>
    </location>
</feature>
<evidence type="ECO:0000256" key="4">
    <source>
        <dbReference type="ARBA" id="ARBA00022989"/>
    </source>
</evidence>
<evidence type="ECO:0000256" key="5">
    <source>
        <dbReference type="ARBA" id="ARBA00023136"/>
    </source>
</evidence>
<dbReference type="InterPro" id="IPR022301">
    <property type="entry name" value="Integral_membrane_YjbE"/>
</dbReference>
<comment type="caution">
    <text evidence="7">The sequence shown here is derived from an EMBL/GenBank/DDBJ whole genome shotgun (WGS) entry which is preliminary data.</text>
</comment>
<keyword evidence="3 6" id="KW-0812">Transmembrane</keyword>
<organism evidence="7 8">
    <name type="scientific">Parvibium lacunae</name>
    <dbReference type="NCBI Taxonomy" id="1888893"/>
    <lineage>
        <taxon>Bacteria</taxon>
        <taxon>Pseudomonadati</taxon>
        <taxon>Pseudomonadota</taxon>
        <taxon>Betaproteobacteria</taxon>
        <taxon>Burkholderiales</taxon>
        <taxon>Alcaligenaceae</taxon>
        <taxon>Parvibium</taxon>
    </lineage>
</organism>